<evidence type="ECO:0000313" key="2">
    <source>
        <dbReference type="Proteomes" id="UP001164929"/>
    </source>
</evidence>
<dbReference type="Proteomes" id="UP001164929">
    <property type="component" value="Chromosome 1"/>
</dbReference>
<accession>A0AAD6WLJ3</accession>
<comment type="caution">
    <text evidence="1">The sequence shown here is derived from an EMBL/GenBank/DDBJ whole genome shotgun (WGS) entry which is preliminary data.</text>
</comment>
<gene>
    <name evidence="1" type="ORF">NC653_004869</name>
</gene>
<reference evidence="1 2" key="1">
    <citation type="journal article" date="2023" name="Mol. Ecol. Resour.">
        <title>Chromosome-level genome assembly of a triploid poplar Populus alba 'Berolinensis'.</title>
        <authorList>
            <person name="Chen S."/>
            <person name="Yu Y."/>
            <person name="Wang X."/>
            <person name="Wang S."/>
            <person name="Zhang T."/>
            <person name="Zhou Y."/>
            <person name="He R."/>
            <person name="Meng N."/>
            <person name="Wang Y."/>
            <person name="Liu W."/>
            <person name="Liu Z."/>
            <person name="Liu J."/>
            <person name="Guo Q."/>
            <person name="Huang H."/>
            <person name="Sederoff R.R."/>
            <person name="Wang G."/>
            <person name="Qu G."/>
            <person name="Chen S."/>
        </authorList>
    </citation>
    <scope>NUCLEOTIDE SEQUENCE [LARGE SCALE GENOMIC DNA]</scope>
    <source>
        <strain evidence="1">SC-2020</strain>
    </source>
</reference>
<proteinExistence type="predicted"/>
<dbReference type="AlphaFoldDB" id="A0AAD6WLJ3"/>
<sequence>MSQQRSIGIPSVLNSYVLVSKMYKLHFSSACGPSTFLFMSEPVTAREVSSDCAIILNEVTSLIAFGSQPFKLNA</sequence>
<keyword evidence="2" id="KW-1185">Reference proteome</keyword>
<organism evidence="1 2">
    <name type="scientific">Populus alba x Populus x berolinensis</name>
    <dbReference type="NCBI Taxonomy" id="444605"/>
    <lineage>
        <taxon>Eukaryota</taxon>
        <taxon>Viridiplantae</taxon>
        <taxon>Streptophyta</taxon>
        <taxon>Embryophyta</taxon>
        <taxon>Tracheophyta</taxon>
        <taxon>Spermatophyta</taxon>
        <taxon>Magnoliopsida</taxon>
        <taxon>eudicotyledons</taxon>
        <taxon>Gunneridae</taxon>
        <taxon>Pentapetalae</taxon>
        <taxon>rosids</taxon>
        <taxon>fabids</taxon>
        <taxon>Malpighiales</taxon>
        <taxon>Salicaceae</taxon>
        <taxon>Saliceae</taxon>
        <taxon>Populus</taxon>
    </lineage>
</organism>
<evidence type="ECO:0000313" key="1">
    <source>
        <dbReference type="EMBL" id="KAJ7015696.1"/>
    </source>
</evidence>
<protein>
    <submittedName>
        <fullName evidence="1">Uncharacterized protein</fullName>
    </submittedName>
</protein>
<dbReference type="EMBL" id="JAQIZT010000001">
    <property type="protein sequence ID" value="KAJ7015696.1"/>
    <property type="molecule type" value="Genomic_DNA"/>
</dbReference>
<name>A0AAD6WLJ3_9ROSI</name>